<comment type="pathway">
    <text evidence="3 15">Cofactor biosynthesis; FMN biosynthesis; FMN from riboflavin (ATP route): step 1/1.</text>
</comment>
<dbReference type="GO" id="GO:0006747">
    <property type="term" value="P:FAD biosynthetic process"/>
    <property type="evidence" value="ECO:0007669"/>
    <property type="project" value="UniProtKB-UniRule"/>
</dbReference>
<dbReference type="NCBIfam" id="NF004160">
    <property type="entry name" value="PRK05627.1-3"/>
    <property type="match status" value="1"/>
</dbReference>
<dbReference type="InterPro" id="IPR002606">
    <property type="entry name" value="Riboflavin_kinase_bac"/>
</dbReference>
<evidence type="ECO:0000256" key="14">
    <source>
        <dbReference type="ARBA" id="ARBA00049494"/>
    </source>
</evidence>
<keyword evidence="10 15" id="KW-0274">FAD</keyword>
<dbReference type="EC" id="2.7.1.26" evidence="15"/>
<protein>
    <recommendedName>
        <fullName evidence="15">Riboflavin biosynthesis protein</fullName>
    </recommendedName>
    <domain>
        <recommendedName>
            <fullName evidence="15">Riboflavin kinase</fullName>
            <ecNumber evidence="15">2.7.1.26</ecNumber>
        </recommendedName>
        <alternativeName>
            <fullName evidence="15">Flavokinase</fullName>
        </alternativeName>
    </domain>
    <domain>
        <recommendedName>
            <fullName evidence="15">FMN adenylyltransferase</fullName>
            <ecNumber evidence="15">2.7.7.2</ecNumber>
        </recommendedName>
        <alternativeName>
            <fullName evidence="15">FAD pyrophosphorylase</fullName>
        </alternativeName>
        <alternativeName>
            <fullName evidence="15">FAD synthase</fullName>
        </alternativeName>
    </domain>
</protein>
<dbReference type="NCBIfam" id="TIGR00083">
    <property type="entry name" value="ribF"/>
    <property type="match status" value="1"/>
</dbReference>
<keyword evidence="4 15" id="KW-0285">Flavoprotein</keyword>
<evidence type="ECO:0000256" key="10">
    <source>
        <dbReference type="ARBA" id="ARBA00022827"/>
    </source>
</evidence>
<keyword evidence="18" id="KW-1185">Reference proteome</keyword>
<comment type="similarity">
    <text evidence="15">Belongs to the ribF family.</text>
</comment>
<comment type="caution">
    <text evidence="17">The sequence shown here is derived from an EMBL/GenBank/DDBJ whole genome shotgun (WGS) entry which is preliminary data.</text>
</comment>
<organism evidence="17 18">
    <name type="scientific">Longimonas halophila</name>
    <dbReference type="NCBI Taxonomy" id="1469170"/>
    <lineage>
        <taxon>Bacteria</taxon>
        <taxon>Pseudomonadati</taxon>
        <taxon>Rhodothermota</taxon>
        <taxon>Rhodothermia</taxon>
        <taxon>Rhodothermales</taxon>
        <taxon>Salisaetaceae</taxon>
        <taxon>Longimonas</taxon>
    </lineage>
</organism>
<keyword evidence="8 15" id="KW-0547">Nucleotide-binding</keyword>
<dbReference type="InterPro" id="IPR023465">
    <property type="entry name" value="Riboflavin_kinase_dom_sf"/>
</dbReference>
<sequence>MTREIGWAQIQRDASSVVTVGTFDGVHRGHQAILSFLCERADALGGTPTVLTFDPHPRSVVRNADVPLLTTIDERARALEQAGVARMVVLPFTHNLAQYDPEAYVREVLWETIGLQAIAVGYDHRFGRDRGGDVSLLRTMGTDLGFTVEEIPPQSEDNAVISSTRIRTQIAEEGAVDDAARLLGRRYTLTGTVEQGDQRGRTIGFPTANIGVRDARSCIPKNGVYATRVHGTALGTPRVGMCNIGVRPTFDGKTPTIEVHLLDFAGDLYDETLCVEFVQRLRDEVKFDSVDALKAQLSKDRAHCIRVMEAARPLSTSKSGCV</sequence>
<dbReference type="GO" id="GO:0009398">
    <property type="term" value="P:FMN biosynthetic process"/>
    <property type="evidence" value="ECO:0007669"/>
    <property type="project" value="UniProtKB-UniRule"/>
</dbReference>
<evidence type="ECO:0000256" key="3">
    <source>
        <dbReference type="ARBA" id="ARBA00005201"/>
    </source>
</evidence>
<dbReference type="Gene3D" id="3.40.50.620">
    <property type="entry name" value="HUPs"/>
    <property type="match status" value="1"/>
</dbReference>
<comment type="function">
    <text evidence="1">Catalyzes the phosphorylation of riboflavin to FMN followed by the adenylation of FMN to FAD.</text>
</comment>
<evidence type="ECO:0000256" key="5">
    <source>
        <dbReference type="ARBA" id="ARBA00022643"/>
    </source>
</evidence>
<evidence type="ECO:0000256" key="11">
    <source>
        <dbReference type="ARBA" id="ARBA00022840"/>
    </source>
</evidence>
<dbReference type="RefSeq" id="WP_098060917.1">
    <property type="nucleotide sequence ID" value="NZ_PDEP01000001.1"/>
</dbReference>
<dbReference type="GO" id="GO:0005524">
    <property type="term" value="F:ATP binding"/>
    <property type="evidence" value="ECO:0007669"/>
    <property type="project" value="UniProtKB-UniRule"/>
</dbReference>
<name>A0A2H3P4T2_9BACT</name>
<dbReference type="CDD" id="cd02064">
    <property type="entry name" value="FAD_synthetase_N"/>
    <property type="match status" value="1"/>
</dbReference>
<keyword evidence="12" id="KW-0511">Multifunctional enzyme</keyword>
<keyword evidence="7 15" id="KW-0548">Nucleotidyltransferase</keyword>
<dbReference type="InterPro" id="IPR015864">
    <property type="entry name" value="FAD_synthase"/>
</dbReference>
<dbReference type="Proteomes" id="UP000221024">
    <property type="component" value="Unassembled WGS sequence"/>
</dbReference>
<dbReference type="InterPro" id="IPR014729">
    <property type="entry name" value="Rossmann-like_a/b/a_fold"/>
</dbReference>
<comment type="catalytic activity">
    <reaction evidence="14 15">
        <text>FMN + ATP + H(+) = FAD + diphosphate</text>
        <dbReference type="Rhea" id="RHEA:17237"/>
        <dbReference type="ChEBI" id="CHEBI:15378"/>
        <dbReference type="ChEBI" id="CHEBI:30616"/>
        <dbReference type="ChEBI" id="CHEBI:33019"/>
        <dbReference type="ChEBI" id="CHEBI:57692"/>
        <dbReference type="ChEBI" id="CHEBI:58210"/>
        <dbReference type="EC" id="2.7.7.2"/>
    </reaction>
</comment>
<dbReference type="EC" id="2.7.7.2" evidence="15"/>
<reference evidence="17 18" key="1">
    <citation type="submission" date="2017-10" db="EMBL/GenBank/DDBJ databases">
        <title>Draft genome of Longimonas halophila.</title>
        <authorList>
            <person name="Goh K.M."/>
            <person name="Shamsir M.S."/>
            <person name="Lim S.W."/>
        </authorList>
    </citation>
    <scope>NUCLEOTIDE SEQUENCE [LARGE SCALE GENOMIC DNA]</scope>
    <source>
        <strain evidence="17 18">KCTC 42399</strain>
    </source>
</reference>
<dbReference type="NCBIfam" id="NF004162">
    <property type="entry name" value="PRK05627.1-5"/>
    <property type="match status" value="1"/>
</dbReference>
<evidence type="ECO:0000256" key="9">
    <source>
        <dbReference type="ARBA" id="ARBA00022777"/>
    </source>
</evidence>
<dbReference type="SUPFAM" id="SSF82114">
    <property type="entry name" value="Riboflavin kinase-like"/>
    <property type="match status" value="1"/>
</dbReference>
<feature type="domain" description="Riboflavin kinase" evidence="16">
    <location>
        <begin position="182"/>
        <end position="309"/>
    </location>
</feature>
<dbReference type="InterPro" id="IPR015865">
    <property type="entry name" value="Riboflavin_kinase_bac/euk"/>
</dbReference>
<evidence type="ECO:0000256" key="12">
    <source>
        <dbReference type="ARBA" id="ARBA00023268"/>
    </source>
</evidence>
<comment type="catalytic activity">
    <reaction evidence="13 15">
        <text>riboflavin + ATP = FMN + ADP + H(+)</text>
        <dbReference type="Rhea" id="RHEA:14357"/>
        <dbReference type="ChEBI" id="CHEBI:15378"/>
        <dbReference type="ChEBI" id="CHEBI:30616"/>
        <dbReference type="ChEBI" id="CHEBI:57986"/>
        <dbReference type="ChEBI" id="CHEBI:58210"/>
        <dbReference type="ChEBI" id="CHEBI:456216"/>
        <dbReference type="EC" id="2.7.1.26"/>
    </reaction>
</comment>
<evidence type="ECO:0000256" key="6">
    <source>
        <dbReference type="ARBA" id="ARBA00022679"/>
    </source>
</evidence>
<gene>
    <name evidence="17" type="ORF">CRI93_01960</name>
</gene>
<keyword evidence="5 15" id="KW-0288">FMN</keyword>
<evidence type="ECO:0000259" key="16">
    <source>
        <dbReference type="SMART" id="SM00904"/>
    </source>
</evidence>
<comment type="pathway">
    <text evidence="2 15">Cofactor biosynthesis; FAD biosynthesis; FAD from FMN: step 1/1.</text>
</comment>
<dbReference type="FunFam" id="3.40.50.620:FF:000021">
    <property type="entry name" value="Riboflavin biosynthesis protein"/>
    <property type="match status" value="1"/>
</dbReference>
<evidence type="ECO:0000256" key="8">
    <source>
        <dbReference type="ARBA" id="ARBA00022741"/>
    </source>
</evidence>
<dbReference type="Pfam" id="PF06574">
    <property type="entry name" value="FAD_syn"/>
    <property type="match status" value="1"/>
</dbReference>
<dbReference type="PIRSF" id="PIRSF004491">
    <property type="entry name" value="FAD_Synth"/>
    <property type="match status" value="1"/>
</dbReference>
<evidence type="ECO:0000256" key="13">
    <source>
        <dbReference type="ARBA" id="ARBA00047880"/>
    </source>
</evidence>
<dbReference type="PANTHER" id="PTHR22749:SF6">
    <property type="entry name" value="RIBOFLAVIN KINASE"/>
    <property type="match status" value="1"/>
</dbReference>
<keyword evidence="9 15" id="KW-0418">Kinase</keyword>
<dbReference type="UniPathway" id="UPA00277">
    <property type="reaction ID" value="UER00407"/>
</dbReference>
<dbReference type="PANTHER" id="PTHR22749">
    <property type="entry name" value="RIBOFLAVIN KINASE/FMN ADENYLYLTRANSFERASE"/>
    <property type="match status" value="1"/>
</dbReference>
<dbReference type="InterPro" id="IPR023468">
    <property type="entry name" value="Riboflavin_kinase"/>
</dbReference>
<evidence type="ECO:0000313" key="17">
    <source>
        <dbReference type="EMBL" id="PEN09519.1"/>
    </source>
</evidence>
<evidence type="ECO:0000256" key="2">
    <source>
        <dbReference type="ARBA" id="ARBA00004726"/>
    </source>
</evidence>
<evidence type="ECO:0000256" key="4">
    <source>
        <dbReference type="ARBA" id="ARBA00022630"/>
    </source>
</evidence>
<dbReference type="UniPathway" id="UPA00276">
    <property type="reaction ID" value="UER00406"/>
</dbReference>
<dbReference type="AlphaFoldDB" id="A0A2H3P4T2"/>
<keyword evidence="11 15" id="KW-0067">ATP-binding</keyword>
<dbReference type="Gene3D" id="2.40.30.30">
    <property type="entry name" value="Riboflavin kinase-like"/>
    <property type="match status" value="1"/>
</dbReference>
<dbReference type="EMBL" id="PDEP01000001">
    <property type="protein sequence ID" value="PEN09519.1"/>
    <property type="molecule type" value="Genomic_DNA"/>
</dbReference>
<evidence type="ECO:0000313" key="18">
    <source>
        <dbReference type="Proteomes" id="UP000221024"/>
    </source>
</evidence>
<keyword evidence="6 15" id="KW-0808">Transferase</keyword>
<dbReference type="OrthoDB" id="9803667at2"/>
<evidence type="ECO:0000256" key="1">
    <source>
        <dbReference type="ARBA" id="ARBA00002121"/>
    </source>
</evidence>
<dbReference type="GO" id="GO:0003919">
    <property type="term" value="F:FMN adenylyltransferase activity"/>
    <property type="evidence" value="ECO:0007669"/>
    <property type="project" value="UniProtKB-UniRule"/>
</dbReference>
<dbReference type="SMART" id="SM00904">
    <property type="entry name" value="Flavokinase"/>
    <property type="match status" value="1"/>
</dbReference>
<evidence type="ECO:0000256" key="15">
    <source>
        <dbReference type="PIRNR" id="PIRNR004491"/>
    </source>
</evidence>
<dbReference type="GO" id="GO:0009231">
    <property type="term" value="P:riboflavin biosynthetic process"/>
    <property type="evidence" value="ECO:0007669"/>
    <property type="project" value="InterPro"/>
</dbReference>
<dbReference type="Pfam" id="PF01687">
    <property type="entry name" value="Flavokinase"/>
    <property type="match status" value="1"/>
</dbReference>
<accession>A0A2H3P4T2</accession>
<dbReference type="SUPFAM" id="SSF52374">
    <property type="entry name" value="Nucleotidylyl transferase"/>
    <property type="match status" value="1"/>
</dbReference>
<proteinExistence type="inferred from homology"/>
<dbReference type="GO" id="GO:0008531">
    <property type="term" value="F:riboflavin kinase activity"/>
    <property type="evidence" value="ECO:0007669"/>
    <property type="project" value="UniProtKB-UniRule"/>
</dbReference>
<dbReference type="FunFam" id="2.40.30.30:FF:000003">
    <property type="entry name" value="Riboflavin biosynthesis protein"/>
    <property type="match status" value="1"/>
</dbReference>
<evidence type="ECO:0000256" key="7">
    <source>
        <dbReference type="ARBA" id="ARBA00022695"/>
    </source>
</evidence>